<name>A0A7W6C5U8_9SPHN</name>
<dbReference type="GO" id="GO:0005506">
    <property type="term" value="F:iron ion binding"/>
    <property type="evidence" value="ECO:0007669"/>
    <property type="project" value="InterPro"/>
</dbReference>
<reference evidence="2 3" key="1">
    <citation type="submission" date="2020-08" db="EMBL/GenBank/DDBJ databases">
        <title>Genomic Encyclopedia of Type Strains, Phase IV (KMG-IV): sequencing the most valuable type-strain genomes for metagenomic binning, comparative biology and taxonomic classification.</title>
        <authorList>
            <person name="Goeker M."/>
        </authorList>
    </citation>
    <scope>NUCLEOTIDE SEQUENCE [LARGE SCALE GENOMIC DNA]</scope>
    <source>
        <strain evidence="2 3">DSM 27568</strain>
    </source>
</reference>
<dbReference type="GO" id="GO:0051536">
    <property type="term" value="F:iron-sulfur cluster binding"/>
    <property type="evidence" value="ECO:0007669"/>
    <property type="project" value="InterPro"/>
</dbReference>
<dbReference type="EMBL" id="JACIDY010000007">
    <property type="protein sequence ID" value="MBB3941065.1"/>
    <property type="molecule type" value="Genomic_DNA"/>
</dbReference>
<feature type="domain" description="NIF system FeS cluster assembly NifU N-terminal" evidence="1">
    <location>
        <begin position="29"/>
        <end position="92"/>
    </location>
</feature>
<dbReference type="GO" id="GO:0016226">
    <property type="term" value="P:iron-sulfur cluster assembly"/>
    <property type="evidence" value="ECO:0007669"/>
    <property type="project" value="InterPro"/>
</dbReference>
<keyword evidence="3" id="KW-1185">Reference proteome</keyword>
<evidence type="ECO:0000313" key="3">
    <source>
        <dbReference type="Proteomes" id="UP000561459"/>
    </source>
</evidence>
<dbReference type="InterPro" id="IPR002871">
    <property type="entry name" value="NIF_FeS_clus_asmbl_NifU_N"/>
</dbReference>
<dbReference type="Gene3D" id="3.90.1010.10">
    <property type="match status" value="1"/>
</dbReference>
<dbReference type="RefSeq" id="WP_183617615.1">
    <property type="nucleotide sequence ID" value="NZ_JACIDY010000007.1"/>
</dbReference>
<comment type="caution">
    <text evidence="2">The sequence shown here is derived from an EMBL/GenBank/DDBJ whole genome shotgun (WGS) entry which is preliminary data.</text>
</comment>
<sequence>MASTAVLYTPEVLALATSLAAYRLDEDLPLRGDARSRSCGSTLALGLAVDQGGRITSVGVRSQACAIGQASAAVFAQNAVGRETTEILHAADAVERWLAGQGDLPEWPGLAAIAAARDYPGRHGALMLPWNAALQILGPTPASA</sequence>
<accession>A0A7W6C5U8</accession>
<evidence type="ECO:0000313" key="2">
    <source>
        <dbReference type="EMBL" id="MBB3941065.1"/>
    </source>
</evidence>
<evidence type="ECO:0000259" key="1">
    <source>
        <dbReference type="Pfam" id="PF01592"/>
    </source>
</evidence>
<protein>
    <submittedName>
        <fullName evidence="2">NifU-like protein involved in Fe-S cluster formation</fullName>
    </submittedName>
</protein>
<dbReference type="SUPFAM" id="SSF82649">
    <property type="entry name" value="SufE/NifU"/>
    <property type="match status" value="1"/>
</dbReference>
<dbReference type="Proteomes" id="UP000561459">
    <property type="component" value="Unassembled WGS sequence"/>
</dbReference>
<dbReference type="AlphaFoldDB" id="A0A7W6C5U8"/>
<organism evidence="2 3">
    <name type="scientific">Novosphingobium fluoreni</name>
    <dbReference type="NCBI Taxonomy" id="1391222"/>
    <lineage>
        <taxon>Bacteria</taxon>
        <taxon>Pseudomonadati</taxon>
        <taxon>Pseudomonadota</taxon>
        <taxon>Alphaproteobacteria</taxon>
        <taxon>Sphingomonadales</taxon>
        <taxon>Sphingomonadaceae</taxon>
        <taxon>Novosphingobium</taxon>
    </lineage>
</organism>
<proteinExistence type="predicted"/>
<gene>
    <name evidence="2" type="ORF">GGR39_002733</name>
</gene>
<dbReference type="CDD" id="cd06664">
    <property type="entry name" value="IscU_like"/>
    <property type="match status" value="1"/>
</dbReference>
<dbReference type="Pfam" id="PF01592">
    <property type="entry name" value="NifU_N"/>
    <property type="match status" value="1"/>
</dbReference>